<dbReference type="EMBL" id="VLTL01000005">
    <property type="protein sequence ID" value="KAA0171615.1"/>
    <property type="molecule type" value="Genomic_DNA"/>
</dbReference>
<dbReference type="OrthoDB" id="193499at2759"/>
<gene>
    <name evidence="10" type="ORF">FNF27_01631</name>
    <name evidence="9" type="ORF">FNF28_00548</name>
    <name evidence="7" type="ORF">FNF29_03963</name>
    <name evidence="6" type="ORF">FNF29_08444</name>
    <name evidence="8" type="ORF">FNF31_00777</name>
</gene>
<evidence type="ECO:0000313" key="14">
    <source>
        <dbReference type="Proteomes" id="UP000325113"/>
    </source>
</evidence>
<dbReference type="EC" id="5.2.1.8" evidence="4"/>
<dbReference type="Pfam" id="PF00160">
    <property type="entry name" value="Pro_isomerase"/>
    <property type="match status" value="1"/>
</dbReference>
<dbReference type="Proteomes" id="UP000325113">
    <property type="component" value="Unassembled WGS sequence"/>
</dbReference>
<dbReference type="InterPro" id="IPR029000">
    <property type="entry name" value="Cyclophilin-like_dom_sf"/>
</dbReference>
<dbReference type="EMBL" id="VLTN01000143">
    <property type="protein sequence ID" value="KAA0145659.1"/>
    <property type="molecule type" value="Genomic_DNA"/>
</dbReference>
<evidence type="ECO:0000256" key="1">
    <source>
        <dbReference type="ARBA" id="ARBA00007365"/>
    </source>
</evidence>
<dbReference type="PROSITE" id="PS50072">
    <property type="entry name" value="CSA_PPIASE_2"/>
    <property type="match status" value="1"/>
</dbReference>
<dbReference type="EMBL" id="VLTO01000006">
    <property type="protein sequence ID" value="KAA0176809.1"/>
    <property type="molecule type" value="Genomic_DNA"/>
</dbReference>
<reference evidence="11 12" key="1">
    <citation type="submission" date="2019-07" db="EMBL/GenBank/DDBJ databases">
        <title>Genomes of Cafeteria roenbergensis.</title>
        <authorList>
            <person name="Fischer M.G."/>
            <person name="Hackl T."/>
            <person name="Roman M."/>
        </authorList>
    </citation>
    <scope>NUCLEOTIDE SEQUENCE [LARGE SCALE GENOMIC DNA]</scope>
    <source>
        <strain evidence="6 12">BVI</strain>
        <strain evidence="8 14">Cflag</strain>
        <strain evidence="10 11">E4-10P</strain>
        <strain evidence="9 13">RCC970-E3</strain>
    </source>
</reference>
<dbReference type="InterPro" id="IPR002130">
    <property type="entry name" value="Cyclophilin-type_PPIase_dom"/>
</dbReference>
<dbReference type="GO" id="GO:0003755">
    <property type="term" value="F:peptidyl-prolyl cis-trans isomerase activity"/>
    <property type="evidence" value="ECO:0007669"/>
    <property type="project" value="UniProtKB-UniRule"/>
</dbReference>
<dbReference type="PROSITE" id="PS00170">
    <property type="entry name" value="CSA_PPIASE_1"/>
    <property type="match status" value="1"/>
</dbReference>
<dbReference type="InterPro" id="IPR020892">
    <property type="entry name" value="Cyclophilin-type_PPIase_CS"/>
</dbReference>
<evidence type="ECO:0000256" key="4">
    <source>
        <dbReference type="RuleBase" id="RU363019"/>
    </source>
</evidence>
<dbReference type="AlphaFoldDB" id="A0A5A8E1G9"/>
<protein>
    <recommendedName>
        <fullName evidence="4">Peptidyl-prolyl cis-trans isomerase</fullName>
        <shortName evidence="4">PPIase</shortName>
        <ecNumber evidence="4">5.2.1.8</ecNumber>
    </recommendedName>
</protein>
<dbReference type="PANTHER" id="PTHR11071">
    <property type="entry name" value="PEPTIDYL-PROLYL CIS-TRANS ISOMERASE"/>
    <property type="match status" value="1"/>
</dbReference>
<comment type="caution">
    <text evidence="9">The sequence shown here is derived from an EMBL/GenBank/DDBJ whole genome shotgun (WGS) entry which is preliminary data.</text>
</comment>
<dbReference type="Proteomes" id="UP000322899">
    <property type="component" value="Unassembled WGS sequence"/>
</dbReference>
<comment type="similarity">
    <text evidence="1 4">Belongs to the cyclophilin-type PPIase family.</text>
</comment>
<evidence type="ECO:0000259" key="5">
    <source>
        <dbReference type="PROSITE" id="PS50072"/>
    </source>
</evidence>
<name>A0A5A8E1G9_CAFRO</name>
<organism evidence="9 13">
    <name type="scientific">Cafeteria roenbergensis</name>
    <name type="common">Marine flagellate</name>
    <dbReference type="NCBI Taxonomy" id="33653"/>
    <lineage>
        <taxon>Eukaryota</taxon>
        <taxon>Sar</taxon>
        <taxon>Stramenopiles</taxon>
        <taxon>Bigyra</taxon>
        <taxon>Opalozoa</taxon>
        <taxon>Bicosoecida</taxon>
        <taxon>Cafeteriaceae</taxon>
        <taxon>Cafeteria</taxon>
    </lineage>
</organism>
<evidence type="ECO:0000313" key="13">
    <source>
        <dbReference type="Proteomes" id="UP000324907"/>
    </source>
</evidence>
<dbReference type="Proteomes" id="UP000323011">
    <property type="component" value="Unassembled WGS sequence"/>
</dbReference>
<comment type="function">
    <text evidence="4">PPIases accelerate the folding of proteins. It catalyzes the cis-trans isomerization of proline imidic peptide bonds in oligopeptides.</text>
</comment>
<accession>A0A5A8E1G9</accession>
<dbReference type="OMA" id="FKSIVPR"/>
<proteinExistence type="inferred from homology"/>
<sequence length="200" mass="21373">MLAHSLKSVRAAAAAAWMPLSRTMATGAANPRVFFDVEHETGPVGRIVFELRADVAPRTAENFRALCTGEKGKGKSGRPLHYKGSPFHRIIPDFMVQGGDFTAGNGTGGESIYGAKFADENFTLKHDSPYLLSMANAGPNTNGSQFFITTAVTSWLDGKHTVFGKVVEGEDIVRKLESTGTASGATRGMSFIADCGELER</sequence>
<dbReference type="FunFam" id="2.40.100.10:FF:000002">
    <property type="entry name" value="Peptidyl-prolyl cis-trans isomerase"/>
    <property type="match status" value="1"/>
</dbReference>
<dbReference type="CDD" id="cd01926">
    <property type="entry name" value="cyclophilin_ABH_like"/>
    <property type="match status" value="1"/>
</dbReference>
<dbReference type="PANTHER" id="PTHR11071:SF561">
    <property type="entry name" value="PEPTIDYL-PROLYL CIS-TRANS ISOMERASE D-RELATED"/>
    <property type="match status" value="1"/>
</dbReference>
<keyword evidence="3 4" id="KW-0413">Isomerase</keyword>
<dbReference type="InterPro" id="IPR024936">
    <property type="entry name" value="Cyclophilin-type_PPIase"/>
</dbReference>
<keyword evidence="2 4" id="KW-0697">Rotamase</keyword>
<dbReference type="Gene3D" id="2.40.100.10">
    <property type="entry name" value="Cyclophilin-like"/>
    <property type="match status" value="1"/>
</dbReference>
<evidence type="ECO:0000313" key="6">
    <source>
        <dbReference type="EMBL" id="KAA0145659.1"/>
    </source>
</evidence>
<dbReference type="SUPFAM" id="SSF50891">
    <property type="entry name" value="Cyclophilin-like"/>
    <property type="match status" value="1"/>
</dbReference>
<evidence type="ECO:0000313" key="9">
    <source>
        <dbReference type="EMBL" id="KAA0171615.1"/>
    </source>
</evidence>
<dbReference type="GO" id="GO:0005737">
    <property type="term" value="C:cytoplasm"/>
    <property type="evidence" value="ECO:0007669"/>
    <property type="project" value="TreeGrafter"/>
</dbReference>
<comment type="catalytic activity">
    <reaction evidence="4">
        <text>[protein]-peptidylproline (omega=180) = [protein]-peptidylproline (omega=0)</text>
        <dbReference type="Rhea" id="RHEA:16237"/>
        <dbReference type="Rhea" id="RHEA-COMP:10747"/>
        <dbReference type="Rhea" id="RHEA-COMP:10748"/>
        <dbReference type="ChEBI" id="CHEBI:83833"/>
        <dbReference type="ChEBI" id="CHEBI:83834"/>
        <dbReference type="EC" id="5.2.1.8"/>
    </reaction>
</comment>
<dbReference type="EMBL" id="VLTM01000004">
    <property type="protein sequence ID" value="KAA0167842.1"/>
    <property type="molecule type" value="Genomic_DNA"/>
</dbReference>
<dbReference type="GO" id="GO:0006457">
    <property type="term" value="P:protein folding"/>
    <property type="evidence" value="ECO:0007669"/>
    <property type="project" value="InterPro"/>
</dbReference>
<evidence type="ECO:0000313" key="8">
    <source>
        <dbReference type="EMBL" id="KAA0167842.1"/>
    </source>
</evidence>
<evidence type="ECO:0000256" key="2">
    <source>
        <dbReference type="ARBA" id="ARBA00023110"/>
    </source>
</evidence>
<dbReference type="EMBL" id="VLTN01000021">
    <property type="protein sequence ID" value="KAA0152397.1"/>
    <property type="molecule type" value="Genomic_DNA"/>
</dbReference>
<dbReference type="PRINTS" id="PR00153">
    <property type="entry name" value="CSAPPISMRASE"/>
</dbReference>
<evidence type="ECO:0000256" key="3">
    <source>
        <dbReference type="ARBA" id="ARBA00023235"/>
    </source>
</evidence>
<feature type="domain" description="PPIase cyclophilin-type" evidence="5">
    <location>
        <begin position="34"/>
        <end position="197"/>
    </location>
</feature>
<evidence type="ECO:0000313" key="10">
    <source>
        <dbReference type="EMBL" id="KAA0176809.1"/>
    </source>
</evidence>
<dbReference type="GO" id="GO:0016018">
    <property type="term" value="F:cyclosporin A binding"/>
    <property type="evidence" value="ECO:0007669"/>
    <property type="project" value="TreeGrafter"/>
</dbReference>
<evidence type="ECO:0000313" key="11">
    <source>
        <dbReference type="Proteomes" id="UP000322899"/>
    </source>
</evidence>
<dbReference type="PIRSF" id="PIRSF001467">
    <property type="entry name" value="Peptidylpro_ismrse"/>
    <property type="match status" value="1"/>
</dbReference>
<evidence type="ECO:0000313" key="12">
    <source>
        <dbReference type="Proteomes" id="UP000323011"/>
    </source>
</evidence>
<evidence type="ECO:0000313" key="7">
    <source>
        <dbReference type="EMBL" id="KAA0152397.1"/>
    </source>
</evidence>
<dbReference type="Proteomes" id="UP000324907">
    <property type="component" value="Unassembled WGS sequence"/>
</dbReference>
<keyword evidence="12" id="KW-1185">Reference proteome</keyword>